<evidence type="ECO:0000313" key="3">
    <source>
        <dbReference type="Proteomes" id="UP001152300"/>
    </source>
</evidence>
<organism evidence="2 3">
    <name type="scientific">Sclerotinia nivalis</name>
    <dbReference type="NCBI Taxonomy" id="352851"/>
    <lineage>
        <taxon>Eukaryota</taxon>
        <taxon>Fungi</taxon>
        <taxon>Dikarya</taxon>
        <taxon>Ascomycota</taxon>
        <taxon>Pezizomycotina</taxon>
        <taxon>Leotiomycetes</taxon>
        <taxon>Helotiales</taxon>
        <taxon>Sclerotiniaceae</taxon>
        <taxon>Sclerotinia</taxon>
    </lineage>
</organism>
<proteinExistence type="predicted"/>
<dbReference type="AlphaFoldDB" id="A0A9X0AA11"/>
<evidence type="ECO:0000256" key="1">
    <source>
        <dbReference type="SAM" id="Phobius"/>
    </source>
</evidence>
<comment type="caution">
    <text evidence="2">The sequence shown here is derived from an EMBL/GenBank/DDBJ whole genome shotgun (WGS) entry which is preliminary data.</text>
</comment>
<feature type="transmembrane region" description="Helical" evidence="1">
    <location>
        <begin position="115"/>
        <end position="135"/>
    </location>
</feature>
<keyword evidence="1" id="KW-0812">Transmembrane</keyword>
<sequence>MWWCNTVRVLWLAIRVRRHSEQAFKHGFPSTHSLSVHSRRNVVGTISDCRRSFPIQFFYRFPRLWLETPFASHNYFTFTLDHYARCFMSSQACLFEKCYEHHNLCKRPETVTFQYVYFVFYALSTQMAALFRYSYMDGIVMFLYSGTLHEGSNILWSSKASTKGGWIRLGLGNPPIIC</sequence>
<dbReference type="EMBL" id="JAPEIS010000015">
    <property type="protein sequence ID" value="KAJ8059009.1"/>
    <property type="molecule type" value="Genomic_DNA"/>
</dbReference>
<dbReference type="Proteomes" id="UP001152300">
    <property type="component" value="Unassembled WGS sequence"/>
</dbReference>
<gene>
    <name evidence="2" type="ORF">OCU04_011989</name>
</gene>
<reference evidence="2" key="1">
    <citation type="submission" date="2022-11" db="EMBL/GenBank/DDBJ databases">
        <title>Genome Resource of Sclerotinia nivalis Strain SnTB1, a Plant Pathogen Isolated from American Ginseng.</title>
        <authorList>
            <person name="Fan S."/>
        </authorList>
    </citation>
    <scope>NUCLEOTIDE SEQUENCE</scope>
    <source>
        <strain evidence="2">SnTB1</strain>
    </source>
</reference>
<name>A0A9X0AA11_9HELO</name>
<evidence type="ECO:0000313" key="2">
    <source>
        <dbReference type="EMBL" id="KAJ8059009.1"/>
    </source>
</evidence>
<accession>A0A9X0AA11</accession>
<protein>
    <submittedName>
        <fullName evidence="2">Uncharacterized protein</fullName>
    </submittedName>
</protein>
<keyword evidence="3" id="KW-1185">Reference proteome</keyword>
<keyword evidence="1" id="KW-1133">Transmembrane helix</keyword>
<keyword evidence="1" id="KW-0472">Membrane</keyword>